<dbReference type="EMBL" id="UZAI01004431">
    <property type="protein sequence ID" value="VDO86212.1"/>
    <property type="molecule type" value="Genomic_DNA"/>
</dbReference>
<dbReference type="AlphaFoldDB" id="A0A183M040"/>
<evidence type="ECO:0000313" key="1">
    <source>
        <dbReference type="EMBL" id="VDO86212.1"/>
    </source>
</evidence>
<evidence type="ECO:0000313" key="2">
    <source>
        <dbReference type="Proteomes" id="UP000277204"/>
    </source>
</evidence>
<name>A0A183M040_9TREM</name>
<accession>A0A183M040</accession>
<protein>
    <submittedName>
        <fullName evidence="1">Uncharacterized protein</fullName>
    </submittedName>
</protein>
<sequence>MDKFRKMMRRNQDQLETMDKRVRKTRLDIEKLIEETNANLKNHGVQSDKGKLSDNNNIETMKLLNLVIECRRMFYENEHGAIIFDVEAANRNGLACYINLPPQHIEGKTNL</sequence>
<gene>
    <name evidence="1" type="ORF">SMRZ_LOCUS9415</name>
</gene>
<organism evidence="1 2">
    <name type="scientific">Schistosoma margrebowiei</name>
    <dbReference type="NCBI Taxonomy" id="48269"/>
    <lineage>
        <taxon>Eukaryota</taxon>
        <taxon>Metazoa</taxon>
        <taxon>Spiralia</taxon>
        <taxon>Lophotrochozoa</taxon>
        <taxon>Platyhelminthes</taxon>
        <taxon>Trematoda</taxon>
        <taxon>Digenea</taxon>
        <taxon>Strigeidida</taxon>
        <taxon>Schistosomatoidea</taxon>
        <taxon>Schistosomatidae</taxon>
        <taxon>Schistosoma</taxon>
    </lineage>
</organism>
<reference evidence="1 2" key="1">
    <citation type="submission" date="2018-11" db="EMBL/GenBank/DDBJ databases">
        <authorList>
            <consortium name="Pathogen Informatics"/>
        </authorList>
    </citation>
    <scope>NUCLEOTIDE SEQUENCE [LARGE SCALE GENOMIC DNA]</scope>
    <source>
        <strain evidence="1 2">Zambia</strain>
    </source>
</reference>
<proteinExistence type="predicted"/>
<dbReference type="Proteomes" id="UP000277204">
    <property type="component" value="Unassembled WGS sequence"/>
</dbReference>
<keyword evidence="2" id="KW-1185">Reference proteome</keyword>